<evidence type="ECO:0000256" key="6">
    <source>
        <dbReference type="ARBA" id="ARBA00023136"/>
    </source>
</evidence>
<feature type="transmembrane region" description="Helical" evidence="9">
    <location>
        <begin position="291"/>
        <end position="310"/>
    </location>
</feature>
<accession>A0AAN9YQH4</accession>
<evidence type="ECO:0000313" key="11">
    <source>
        <dbReference type="Proteomes" id="UP001320420"/>
    </source>
</evidence>
<gene>
    <name evidence="10" type="ORF">SLS62_007758</name>
</gene>
<reference evidence="10 11" key="1">
    <citation type="submission" date="2024-02" db="EMBL/GenBank/DDBJ databases">
        <title>De novo assembly and annotation of 12 fungi associated with fruit tree decline syndrome in Ontario, Canada.</title>
        <authorList>
            <person name="Sulman M."/>
            <person name="Ellouze W."/>
            <person name="Ilyukhin E."/>
        </authorList>
    </citation>
    <scope>NUCLEOTIDE SEQUENCE [LARGE SCALE GENOMIC DNA]</scope>
    <source>
        <strain evidence="10 11">M11/M66-122</strain>
    </source>
</reference>
<dbReference type="PRINTS" id="PR00783">
    <property type="entry name" value="MINTRINSICP"/>
</dbReference>
<keyword evidence="5 9" id="KW-1133">Transmembrane helix</keyword>
<keyword evidence="3 7" id="KW-0813">Transport</keyword>
<protein>
    <submittedName>
        <fullName evidence="10">Uncharacterized protein</fullName>
    </submittedName>
</protein>
<comment type="similarity">
    <text evidence="2 7">Belongs to the MIP/aquaporin (TC 1.A.8) family.</text>
</comment>
<dbReference type="Pfam" id="PF00230">
    <property type="entry name" value="MIP"/>
    <property type="match status" value="1"/>
</dbReference>
<evidence type="ECO:0000256" key="9">
    <source>
        <dbReference type="SAM" id="Phobius"/>
    </source>
</evidence>
<comment type="caution">
    <text evidence="10">The sequence shown here is derived from an EMBL/GenBank/DDBJ whole genome shotgun (WGS) entry which is preliminary data.</text>
</comment>
<feature type="compositionally biased region" description="Basic and acidic residues" evidence="8">
    <location>
        <begin position="219"/>
        <end position="234"/>
    </location>
</feature>
<evidence type="ECO:0000256" key="3">
    <source>
        <dbReference type="ARBA" id="ARBA00022448"/>
    </source>
</evidence>
<dbReference type="Gene3D" id="1.20.1080.10">
    <property type="entry name" value="Glycerol uptake facilitator protein"/>
    <property type="match status" value="1"/>
</dbReference>
<dbReference type="GO" id="GO:0015254">
    <property type="term" value="F:glycerol channel activity"/>
    <property type="evidence" value="ECO:0007669"/>
    <property type="project" value="TreeGrafter"/>
</dbReference>
<evidence type="ECO:0000256" key="4">
    <source>
        <dbReference type="ARBA" id="ARBA00022692"/>
    </source>
</evidence>
<organism evidence="10 11">
    <name type="scientific">Diatrype stigma</name>
    <dbReference type="NCBI Taxonomy" id="117547"/>
    <lineage>
        <taxon>Eukaryota</taxon>
        <taxon>Fungi</taxon>
        <taxon>Dikarya</taxon>
        <taxon>Ascomycota</taxon>
        <taxon>Pezizomycotina</taxon>
        <taxon>Sordariomycetes</taxon>
        <taxon>Xylariomycetidae</taxon>
        <taxon>Xylariales</taxon>
        <taxon>Diatrypaceae</taxon>
        <taxon>Diatrype</taxon>
    </lineage>
</organism>
<evidence type="ECO:0000313" key="10">
    <source>
        <dbReference type="EMBL" id="KAK7750350.1"/>
    </source>
</evidence>
<keyword evidence="6 9" id="KW-0472">Membrane</keyword>
<dbReference type="PANTHER" id="PTHR43829:SF24">
    <property type="entry name" value="MIP AQUAPORIN (EUROFUNG)"/>
    <property type="match status" value="1"/>
</dbReference>
<dbReference type="AlphaFoldDB" id="A0AAN9YQH4"/>
<feature type="transmembrane region" description="Helical" evidence="9">
    <location>
        <begin position="377"/>
        <end position="402"/>
    </location>
</feature>
<sequence>MLLRPPDDPSPTASRSDTSQPSDSSQATLHDQQPKPIRPLSLLSRFTNASGTGERRPVSSLPLGEEPCTPAALEDWVDDVYRSENPWHGQVRKKHVFSLGKPLPHIGSRQLSGRLERSDVESQEENPLHIDHVNLRSLESQNDTEILAESLRRPSGHRRTVNGVSHGGKYNDVGQPVFDYIPSDENACNHDAGKCNDGTIRGELEDIVKKPSYGIDSEPLGRRETDEVEKGNKDPDEVRNWWARIRARHPEPLAEFLATGVAVFLGLSATLSVNLTANQPVQYGTFEMTCWAWGFAWMLGIYLGGGISGAHMNPVISISLSIFRGFPWRSCAIYIAVQFLAALAAGALAWGIYKDTILSLDPTLDAMSRSFFSSPQAQVSVGTAFLNQVVGSAIMIIAIFALGDDQNNPPGAALGTQLGQRSTPPRISAPGSWFTRLAIENTMSSGQCGGSTAPSSRT</sequence>
<evidence type="ECO:0000256" key="7">
    <source>
        <dbReference type="RuleBase" id="RU000477"/>
    </source>
</evidence>
<comment type="subcellular location">
    <subcellularLocation>
        <location evidence="1">Membrane</location>
        <topology evidence="1">Multi-pass membrane protein</topology>
    </subcellularLocation>
</comment>
<dbReference type="EMBL" id="JAKJXP020000066">
    <property type="protein sequence ID" value="KAK7750350.1"/>
    <property type="molecule type" value="Genomic_DNA"/>
</dbReference>
<evidence type="ECO:0000256" key="1">
    <source>
        <dbReference type="ARBA" id="ARBA00004141"/>
    </source>
</evidence>
<keyword evidence="11" id="KW-1185">Reference proteome</keyword>
<feature type="region of interest" description="Disordered" evidence="8">
    <location>
        <begin position="215"/>
        <end position="234"/>
    </location>
</feature>
<dbReference type="PANTHER" id="PTHR43829">
    <property type="entry name" value="AQUAPORIN OR AQUAGLYCEROPORIN RELATED"/>
    <property type="match status" value="1"/>
</dbReference>
<evidence type="ECO:0000256" key="5">
    <source>
        <dbReference type="ARBA" id="ARBA00022989"/>
    </source>
</evidence>
<dbReference type="InterPro" id="IPR000425">
    <property type="entry name" value="MIP"/>
</dbReference>
<proteinExistence type="inferred from homology"/>
<name>A0AAN9YQH4_9PEZI</name>
<dbReference type="SUPFAM" id="SSF81338">
    <property type="entry name" value="Aquaporin-like"/>
    <property type="match status" value="1"/>
</dbReference>
<dbReference type="Proteomes" id="UP001320420">
    <property type="component" value="Unassembled WGS sequence"/>
</dbReference>
<evidence type="ECO:0000256" key="8">
    <source>
        <dbReference type="SAM" id="MobiDB-lite"/>
    </source>
</evidence>
<feature type="transmembrane region" description="Helical" evidence="9">
    <location>
        <begin position="331"/>
        <end position="353"/>
    </location>
</feature>
<feature type="compositionally biased region" description="Low complexity" evidence="8">
    <location>
        <begin position="13"/>
        <end position="28"/>
    </location>
</feature>
<evidence type="ECO:0000256" key="2">
    <source>
        <dbReference type="ARBA" id="ARBA00006175"/>
    </source>
</evidence>
<dbReference type="InterPro" id="IPR023271">
    <property type="entry name" value="Aquaporin-like"/>
</dbReference>
<dbReference type="InterPro" id="IPR050363">
    <property type="entry name" value="MIP/Aquaporin"/>
</dbReference>
<feature type="region of interest" description="Disordered" evidence="8">
    <location>
        <begin position="1"/>
        <end position="67"/>
    </location>
</feature>
<dbReference type="GO" id="GO:0005886">
    <property type="term" value="C:plasma membrane"/>
    <property type="evidence" value="ECO:0007669"/>
    <property type="project" value="TreeGrafter"/>
</dbReference>
<feature type="transmembrane region" description="Helical" evidence="9">
    <location>
        <begin position="253"/>
        <end position="271"/>
    </location>
</feature>
<dbReference type="GO" id="GO:0015250">
    <property type="term" value="F:water channel activity"/>
    <property type="evidence" value="ECO:0007669"/>
    <property type="project" value="TreeGrafter"/>
</dbReference>
<keyword evidence="4 7" id="KW-0812">Transmembrane</keyword>